<keyword evidence="5" id="KW-0472">Membrane</keyword>
<evidence type="ECO:0000256" key="5">
    <source>
        <dbReference type="SAM" id="Phobius"/>
    </source>
</evidence>
<feature type="transmembrane region" description="Helical" evidence="5">
    <location>
        <begin position="7"/>
        <end position="29"/>
    </location>
</feature>
<dbReference type="AlphaFoldDB" id="A0A3B0R1G7"/>
<dbReference type="Pfam" id="PF01731">
    <property type="entry name" value="Arylesterase"/>
    <property type="match status" value="1"/>
</dbReference>
<dbReference type="EMBL" id="UOEB01000337">
    <property type="protein sequence ID" value="VAV86362.1"/>
    <property type="molecule type" value="Genomic_DNA"/>
</dbReference>
<feature type="non-terminal residue" evidence="6">
    <location>
        <position position="346"/>
    </location>
</feature>
<name>A0A3B0R1G7_9ZZZZ</name>
<sequence length="346" mass="38795">MKRLKKIILLVLILIIAFVANIFISTGYFRTIEPHFDGEIVKRIAIPGAEDITVSTIDSFAIISSTDRSVFPQEKEQFGGLYYMNLKNGDFKTKKLTSAFKKPFAPHGMSMIKTDSTYKIMAINHTPQGHFIEVFKLNGDNLTFKKTLSDASMISPNDVVMVDENRFYFTNDHGNTKGFGRFLEDYAGFAASNVIYFDGENYREVAKDIAYANGINFDAKRNLLFVASPRKFLIKVFSVQTDGTLEFIEDIDCNTGVDNIEFDIEGNLWVGAHPNLLRFAAYAKGKEATSPSEIIKIKYNGKNDYTVETVYLEDGSEMSASTVAAPFGNLLITGNVKDDEFLILKK</sequence>
<protein>
    <submittedName>
        <fullName evidence="6">Serum paraoxonase/arylesterase 2</fullName>
        <ecNumber evidence="6">3.1.1.2</ecNumber>
    </submittedName>
</protein>
<dbReference type="InterPro" id="IPR002640">
    <property type="entry name" value="Arylesterase"/>
</dbReference>
<comment type="similarity">
    <text evidence="1">Belongs to the paraoxonase family.</text>
</comment>
<organism evidence="6">
    <name type="scientific">hydrothermal vent metagenome</name>
    <dbReference type="NCBI Taxonomy" id="652676"/>
    <lineage>
        <taxon>unclassified sequences</taxon>
        <taxon>metagenomes</taxon>
        <taxon>ecological metagenomes</taxon>
    </lineage>
</organism>
<dbReference type="EC" id="3.1.1.2" evidence="6"/>
<dbReference type="InterPro" id="IPR011042">
    <property type="entry name" value="6-blade_b-propeller_TolB-like"/>
</dbReference>
<keyword evidence="3" id="KW-1015">Disulfide bond</keyword>
<dbReference type="InterPro" id="IPR051288">
    <property type="entry name" value="Serum_paraoxonase/arylesterase"/>
</dbReference>
<accession>A0A3B0R1G7</accession>
<keyword evidence="5" id="KW-1133">Transmembrane helix</keyword>
<keyword evidence="2 6" id="KW-0378">Hydrolase</keyword>
<dbReference type="PANTHER" id="PTHR11799:SF12">
    <property type="entry name" value="PARAOXONASE-RELATED"/>
    <property type="match status" value="1"/>
</dbReference>
<reference evidence="6" key="1">
    <citation type="submission" date="2018-06" db="EMBL/GenBank/DDBJ databases">
        <authorList>
            <person name="Zhirakovskaya E."/>
        </authorList>
    </citation>
    <scope>NUCLEOTIDE SEQUENCE</scope>
</reference>
<evidence type="ECO:0000256" key="2">
    <source>
        <dbReference type="ARBA" id="ARBA00022801"/>
    </source>
</evidence>
<dbReference type="PANTHER" id="PTHR11799">
    <property type="entry name" value="PARAOXONASE"/>
    <property type="match status" value="1"/>
</dbReference>
<dbReference type="GO" id="GO:0004064">
    <property type="term" value="F:arylesterase activity"/>
    <property type="evidence" value="ECO:0007669"/>
    <property type="project" value="UniProtKB-EC"/>
</dbReference>
<evidence type="ECO:0000256" key="4">
    <source>
        <dbReference type="ARBA" id="ARBA00023180"/>
    </source>
</evidence>
<proteinExistence type="inferred from homology"/>
<evidence type="ECO:0000313" key="6">
    <source>
        <dbReference type="EMBL" id="VAV86362.1"/>
    </source>
</evidence>
<dbReference type="Gene3D" id="2.120.10.30">
    <property type="entry name" value="TolB, C-terminal domain"/>
    <property type="match status" value="1"/>
</dbReference>
<keyword evidence="5" id="KW-0812">Transmembrane</keyword>
<dbReference type="SUPFAM" id="SSF63829">
    <property type="entry name" value="Calcium-dependent phosphotriesterase"/>
    <property type="match status" value="1"/>
</dbReference>
<keyword evidence="4" id="KW-0325">Glycoprotein</keyword>
<evidence type="ECO:0000256" key="1">
    <source>
        <dbReference type="ARBA" id="ARBA00008595"/>
    </source>
</evidence>
<gene>
    <name evidence="6" type="ORF">MNBD_BACTEROID02-862</name>
</gene>
<evidence type="ECO:0000256" key="3">
    <source>
        <dbReference type="ARBA" id="ARBA00023157"/>
    </source>
</evidence>